<dbReference type="GO" id="GO:0003993">
    <property type="term" value="F:acid phosphatase activity"/>
    <property type="evidence" value="ECO:0007669"/>
    <property type="project" value="TreeGrafter"/>
</dbReference>
<dbReference type="InterPro" id="IPR010036">
    <property type="entry name" value="MDP_1_eu_arc"/>
</dbReference>
<comment type="caution">
    <text evidence="2">The sequence shown here is derived from an EMBL/GenBank/DDBJ whole genome shotgun (WGS) entry which is preliminary data.</text>
</comment>
<reference evidence="2" key="1">
    <citation type="journal article" date="2020" name="Stud. Mycol.">
        <title>101 Dothideomycetes genomes: a test case for predicting lifestyles and emergence of pathogens.</title>
        <authorList>
            <person name="Haridas S."/>
            <person name="Albert R."/>
            <person name="Binder M."/>
            <person name="Bloem J."/>
            <person name="Labutti K."/>
            <person name="Salamov A."/>
            <person name="Andreopoulos B."/>
            <person name="Baker S."/>
            <person name="Barry K."/>
            <person name="Bills G."/>
            <person name="Bluhm B."/>
            <person name="Cannon C."/>
            <person name="Castanera R."/>
            <person name="Culley D."/>
            <person name="Daum C."/>
            <person name="Ezra D."/>
            <person name="Gonzalez J."/>
            <person name="Henrissat B."/>
            <person name="Kuo A."/>
            <person name="Liang C."/>
            <person name="Lipzen A."/>
            <person name="Lutzoni F."/>
            <person name="Magnuson J."/>
            <person name="Mondo S."/>
            <person name="Nolan M."/>
            <person name="Ohm R."/>
            <person name="Pangilinan J."/>
            <person name="Park H.-J."/>
            <person name="Ramirez L."/>
            <person name="Alfaro M."/>
            <person name="Sun H."/>
            <person name="Tritt A."/>
            <person name="Yoshinaga Y."/>
            <person name="Zwiers L.-H."/>
            <person name="Turgeon B."/>
            <person name="Goodwin S."/>
            <person name="Spatafora J."/>
            <person name="Crous P."/>
            <person name="Grigoriev I."/>
        </authorList>
    </citation>
    <scope>NUCLEOTIDE SEQUENCE</scope>
    <source>
        <strain evidence="2">CBS 260.36</strain>
    </source>
</reference>
<evidence type="ECO:0000256" key="1">
    <source>
        <dbReference type="SAM" id="MobiDB-lite"/>
    </source>
</evidence>
<feature type="region of interest" description="Disordered" evidence="1">
    <location>
        <begin position="1"/>
        <end position="20"/>
    </location>
</feature>
<dbReference type="PANTHER" id="PTHR17901:SF14">
    <property type="entry name" value="MAGNESIUM-DEPENDENT PHOSPHATASE 1"/>
    <property type="match status" value="1"/>
</dbReference>
<dbReference type="Proteomes" id="UP000799439">
    <property type="component" value="Unassembled WGS sequence"/>
</dbReference>
<dbReference type="NCBIfam" id="TIGR01685">
    <property type="entry name" value="MDP-1"/>
    <property type="match status" value="1"/>
</dbReference>
<evidence type="ECO:0000313" key="3">
    <source>
        <dbReference type="Proteomes" id="UP000799439"/>
    </source>
</evidence>
<dbReference type="InterPro" id="IPR023214">
    <property type="entry name" value="HAD_sf"/>
</dbReference>
<dbReference type="Pfam" id="PF12689">
    <property type="entry name" value="Acid_PPase"/>
    <property type="match status" value="1"/>
</dbReference>
<gene>
    <name evidence="2" type="ORF">K461DRAFT_266995</name>
</gene>
<dbReference type="AlphaFoldDB" id="A0A9P4J645"/>
<dbReference type="PANTHER" id="PTHR17901">
    <property type="entry name" value="MAGNESIUM-DEPENDENT PHOSPHATASE 1 MDP1"/>
    <property type="match status" value="1"/>
</dbReference>
<keyword evidence="3" id="KW-1185">Reference proteome</keyword>
<dbReference type="Gene3D" id="3.40.50.1000">
    <property type="entry name" value="HAD superfamily/HAD-like"/>
    <property type="match status" value="1"/>
</dbReference>
<dbReference type="SFLD" id="SFLDG01129">
    <property type="entry name" value="C1.5:_HAD__Beta-PGM__Phosphata"/>
    <property type="match status" value="1"/>
</dbReference>
<name>A0A9P4J645_9PEZI</name>
<accession>A0A9P4J645</accession>
<dbReference type="SFLD" id="SFLDS00003">
    <property type="entry name" value="Haloacid_Dehalogenase"/>
    <property type="match status" value="1"/>
</dbReference>
<dbReference type="OrthoDB" id="2865258at2759"/>
<dbReference type="NCBIfam" id="TIGR01681">
    <property type="entry name" value="HAD-SF-IIIC"/>
    <property type="match status" value="1"/>
</dbReference>
<dbReference type="InterPro" id="IPR036412">
    <property type="entry name" value="HAD-like_sf"/>
</dbReference>
<dbReference type="SUPFAM" id="SSF56784">
    <property type="entry name" value="HAD-like"/>
    <property type="match status" value="1"/>
</dbReference>
<dbReference type="SFLD" id="SFLDG01131">
    <property type="entry name" value="C1.5.2:_MDP_Like"/>
    <property type="match status" value="1"/>
</dbReference>
<dbReference type="InterPro" id="IPR010033">
    <property type="entry name" value="HAD_SF_ppase_IIIC"/>
</dbReference>
<organism evidence="2 3">
    <name type="scientific">Myriangium duriaei CBS 260.36</name>
    <dbReference type="NCBI Taxonomy" id="1168546"/>
    <lineage>
        <taxon>Eukaryota</taxon>
        <taxon>Fungi</taxon>
        <taxon>Dikarya</taxon>
        <taxon>Ascomycota</taxon>
        <taxon>Pezizomycotina</taxon>
        <taxon>Dothideomycetes</taxon>
        <taxon>Dothideomycetidae</taxon>
        <taxon>Myriangiales</taxon>
        <taxon>Myriangiaceae</taxon>
        <taxon>Myriangium</taxon>
    </lineage>
</organism>
<protein>
    <submittedName>
        <fullName evidence="2">Magnesium-dependent phosphatase-1</fullName>
    </submittedName>
</protein>
<sequence length="197" mass="22406">MFRPETSPTTTKPASKTRTTSVLEDGLPLPKLFVFDLDYTLWPLWVDCHVSGPLKPLGSDGLLVRDRSGSDFGLFPDVAGLLVQIRDAGCTIAAASKTPTPDRAREMLRFLKVGGKPMKDWFDVLEIYPNDKRVHFKKIREKTGLEYEEMVFFDDESVNRNVETLGVTMRLVRDGVTVDEVEKGVKEWRKRNGRMKE</sequence>
<evidence type="ECO:0000313" key="2">
    <source>
        <dbReference type="EMBL" id="KAF2153895.1"/>
    </source>
</evidence>
<proteinExistence type="predicted"/>
<dbReference type="EMBL" id="ML996084">
    <property type="protein sequence ID" value="KAF2153895.1"/>
    <property type="molecule type" value="Genomic_DNA"/>
</dbReference>